<name>A0ABV8IBQ4_9ACTN</name>
<keyword evidence="3" id="KW-1185">Reference proteome</keyword>
<sequence>MSADKIRRTRARLALCVSTLAIGTVLTASPADARTVTAPVAALTGAPGSAATLTSGPAPASLASAGETARTSVQGRWTTLWFGNRNTKKLQSPALRNKKKVLQIVVQCWNGGDGTRATAYFQRKYAGVWFSVGRSSTGYCVGGKMYHRLRNVPSGTYRATVKLSPKSHTVSMWVQNYG</sequence>
<reference evidence="3" key="1">
    <citation type="journal article" date="2019" name="Int. J. Syst. Evol. Microbiol.">
        <title>The Global Catalogue of Microorganisms (GCM) 10K type strain sequencing project: providing services to taxonomists for standard genome sequencing and annotation.</title>
        <authorList>
            <consortium name="The Broad Institute Genomics Platform"/>
            <consortium name="The Broad Institute Genome Sequencing Center for Infectious Disease"/>
            <person name="Wu L."/>
            <person name="Ma J."/>
        </authorList>
    </citation>
    <scope>NUCLEOTIDE SEQUENCE [LARGE SCALE GENOMIC DNA]</scope>
    <source>
        <strain evidence="3">TBRC 4489</strain>
    </source>
</reference>
<dbReference type="Proteomes" id="UP001595850">
    <property type="component" value="Unassembled WGS sequence"/>
</dbReference>
<keyword evidence="1" id="KW-0732">Signal</keyword>
<gene>
    <name evidence="2" type="ORF">ACFOWE_21495</name>
</gene>
<protein>
    <submittedName>
        <fullName evidence="2">Uncharacterized protein</fullName>
    </submittedName>
</protein>
<dbReference type="RefSeq" id="WP_377290555.1">
    <property type="nucleotide sequence ID" value="NZ_JBHSBM010000024.1"/>
</dbReference>
<evidence type="ECO:0000256" key="1">
    <source>
        <dbReference type="SAM" id="SignalP"/>
    </source>
</evidence>
<organism evidence="2 3">
    <name type="scientific">Planomonospora corallina</name>
    <dbReference type="NCBI Taxonomy" id="1806052"/>
    <lineage>
        <taxon>Bacteria</taxon>
        <taxon>Bacillati</taxon>
        <taxon>Actinomycetota</taxon>
        <taxon>Actinomycetes</taxon>
        <taxon>Streptosporangiales</taxon>
        <taxon>Streptosporangiaceae</taxon>
        <taxon>Planomonospora</taxon>
    </lineage>
</organism>
<proteinExistence type="predicted"/>
<feature type="signal peptide" evidence="1">
    <location>
        <begin position="1"/>
        <end position="33"/>
    </location>
</feature>
<dbReference type="EMBL" id="JBHSBM010000024">
    <property type="protein sequence ID" value="MFC4060886.1"/>
    <property type="molecule type" value="Genomic_DNA"/>
</dbReference>
<feature type="chain" id="PRO_5045101984" evidence="1">
    <location>
        <begin position="34"/>
        <end position="178"/>
    </location>
</feature>
<comment type="caution">
    <text evidence="2">The sequence shown here is derived from an EMBL/GenBank/DDBJ whole genome shotgun (WGS) entry which is preliminary data.</text>
</comment>
<evidence type="ECO:0000313" key="3">
    <source>
        <dbReference type="Proteomes" id="UP001595850"/>
    </source>
</evidence>
<accession>A0ABV8IBQ4</accession>
<evidence type="ECO:0000313" key="2">
    <source>
        <dbReference type="EMBL" id="MFC4060886.1"/>
    </source>
</evidence>